<evidence type="ECO:0000256" key="3">
    <source>
        <dbReference type="ARBA" id="ARBA00022729"/>
    </source>
</evidence>
<keyword evidence="2" id="KW-0479">Metal-binding</keyword>
<dbReference type="GO" id="GO:0005975">
    <property type="term" value="P:carbohydrate metabolic process"/>
    <property type="evidence" value="ECO:0007669"/>
    <property type="project" value="InterPro"/>
</dbReference>
<name>A0AAW3ZT55_9GAMM</name>
<comment type="cofactor">
    <cofactor evidence="1">
        <name>Ca(2+)</name>
        <dbReference type="ChEBI" id="CHEBI:29108"/>
    </cofactor>
</comment>
<accession>A0AAW3ZT55</accession>
<keyword evidence="3 4" id="KW-0732">Signal</keyword>
<evidence type="ECO:0000313" key="6">
    <source>
        <dbReference type="EMBL" id="MBD8527361.1"/>
    </source>
</evidence>
<dbReference type="RefSeq" id="WP_192030782.1">
    <property type="nucleotide sequence ID" value="NZ_JACYTR010000049.1"/>
</dbReference>
<dbReference type="SUPFAM" id="SSF51445">
    <property type="entry name" value="(Trans)glycosidases"/>
    <property type="match status" value="1"/>
</dbReference>
<sequence>MNTLFRQTLLTLSCAVVLAGCGQSAPPSPPGIETPDYYGTLTPFASEAVYFVVTDRFVNGDPENDQRDQGGEHPTFDIPLPACADDGVQANIGYLGGDFKGLLDNADYIREMGFTAVWITPIVDNPDQAFTGGDEITCTSFLTDRGKSGYHGYWGLNFFAVDEHLPSPGLGFAELTRGLQAKGLKTVLDIVGNHSSPGYTMTETQPGFGQLLSADGSVLADHQNLPPEQLDPANNPLHAWYNTKPDLAQLADLNADHPAVLDYLVDANLQWIEQGAHAFRVDTIRHQPYAFWKAFADRIRARHPDFFMFGEAFNYDAATIAPFTWPENGSYSLLDFPLKKAVQDVFENDGDFAQIGAAFGLDASPFQNPYELTTFYDNHDMPRIKTSDAGFIDAHNLLFTARGIPVIYYGSEMGFMRGKAEHAGNRNYFGSEGIEQAREHPIRSALGRIAHLRGQSIALQRGLQLNLEFKGDLAAFLRVYQYQGTSQTALVVLNKGDQALSYALTADLQAIAWREGFSGESLNVSTSVEVPAHGVAVWLSDSPISAPTLRAQLDTLMARNVMR</sequence>
<dbReference type="InterPro" id="IPR017853">
    <property type="entry name" value="GH"/>
</dbReference>
<dbReference type="Proteomes" id="UP000613768">
    <property type="component" value="Unassembled WGS sequence"/>
</dbReference>
<feature type="chain" id="PRO_5043879149" evidence="4">
    <location>
        <begin position="20"/>
        <end position="563"/>
    </location>
</feature>
<dbReference type="AlphaFoldDB" id="A0AAW3ZT55"/>
<evidence type="ECO:0000256" key="1">
    <source>
        <dbReference type="ARBA" id="ARBA00001913"/>
    </source>
</evidence>
<reference evidence="6 7" key="1">
    <citation type="submission" date="2020-09" db="EMBL/GenBank/DDBJ databases">
        <title>Pseudoxanthomonas sp. CAU 1598 isolated from sand of Yaerae Beach.</title>
        <authorList>
            <person name="Kim W."/>
        </authorList>
    </citation>
    <scope>NUCLEOTIDE SEQUENCE [LARGE SCALE GENOMIC DNA]</scope>
    <source>
        <strain evidence="6 7">CAU 1598</strain>
    </source>
</reference>
<dbReference type="Pfam" id="PF00128">
    <property type="entry name" value="Alpha-amylase"/>
    <property type="match status" value="1"/>
</dbReference>
<evidence type="ECO:0000256" key="4">
    <source>
        <dbReference type="SAM" id="SignalP"/>
    </source>
</evidence>
<dbReference type="CDD" id="cd11339">
    <property type="entry name" value="AmyAc_bac_CMD_like_2"/>
    <property type="match status" value="1"/>
</dbReference>
<comment type="caution">
    <text evidence="6">The sequence shown here is derived from an EMBL/GenBank/DDBJ whole genome shotgun (WGS) entry which is preliminary data.</text>
</comment>
<feature type="signal peptide" evidence="4">
    <location>
        <begin position="1"/>
        <end position="19"/>
    </location>
</feature>
<dbReference type="GO" id="GO:0046872">
    <property type="term" value="F:metal ion binding"/>
    <property type="evidence" value="ECO:0007669"/>
    <property type="project" value="UniProtKB-KW"/>
</dbReference>
<keyword evidence="7" id="KW-1185">Reference proteome</keyword>
<dbReference type="EMBL" id="JACYTR010000049">
    <property type="protein sequence ID" value="MBD8527361.1"/>
    <property type="molecule type" value="Genomic_DNA"/>
</dbReference>
<dbReference type="InterPro" id="IPR006047">
    <property type="entry name" value="GH13_cat_dom"/>
</dbReference>
<evidence type="ECO:0000256" key="2">
    <source>
        <dbReference type="ARBA" id="ARBA00022723"/>
    </source>
</evidence>
<evidence type="ECO:0000259" key="5">
    <source>
        <dbReference type="SMART" id="SM00642"/>
    </source>
</evidence>
<dbReference type="Gene3D" id="3.20.20.80">
    <property type="entry name" value="Glycosidases"/>
    <property type="match status" value="1"/>
</dbReference>
<organism evidence="6 7">
    <name type="scientific">Pseudomarimonas arenosa</name>
    <dbReference type="NCBI Taxonomy" id="2774145"/>
    <lineage>
        <taxon>Bacteria</taxon>
        <taxon>Pseudomonadati</taxon>
        <taxon>Pseudomonadota</taxon>
        <taxon>Gammaproteobacteria</taxon>
        <taxon>Lysobacterales</taxon>
        <taxon>Lysobacteraceae</taxon>
        <taxon>Pseudomarimonas</taxon>
    </lineage>
</organism>
<gene>
    <name evidence="6" type="ORF">IFO71_16585</name>
</gene>
<dbReference type="SMART" id="SM00642">
    <property type="entry name" value="Aamy"/>
    <property type="match status" value="1"/>
</dbReference>
<dbReference type="PANTHER" id="PTHR10357:SF215">
    <property type="entry name" value="ALPHA-AMYLASE 1"/>
    <property type="match status" value="1"/>
</dbReference>
<evidence type="ECO:0000313" key="7">
    <source>
        <dbReference type="Proteomes" id="UP000613768"/>
    </source>
</evidence>
<protein>
    <submittedName>
        <fullName evidence="6">Cyclomaltodextrin glucanotransferase</fullName>
    </submittedName>
</protein>
<feature type="domain" description="Glycosyl hydrolase family 13 catalytic" evidence="5">
    <location>
        <begin position="51"/>
        <end position="453"/>
    </location>
</feature>
<dbReference type="PROSITE" id="PS51257">
    <property type="entry name" value="PROKAR_LIPOPROTEIN"/>
    <property type="match status" value="1"/>
</dbReference>
<dbReference type="PANTHER" id="PTHR10357">
    <property type="entry name" value="ALPHA-AMYLASE FAMILY MEMBER"/>
    <property type="match status" value="1"/>
</dbReference>
<dbReference type="SUPFAM" id="SSF51011">
    <property type="entry name" value="Glycosyl hydrolase domain"/>
    <property type="match status" value="1"/>
</dbReference>
<proteinExistence type="predicted"/>